<accession>A0ABP0GGH4</accession>
<evidence type="ECO:0008006" key="3">
    <source>
        <dbReference type="Google" id="ProtNLM"/>
    </source>
</evidence>
<protein>
    <recommendedName>
        <fullName evidence="3">Cyclic nucleotide-binding domain-containing protein</fullName>
    </recommendedName>
</protein>
<name>A0ABP0GGH4_CLALP</name>
<dbReference type="Proteomes" id="UP001642483">
    <property type="component" value="Unassembled WGS sequence"/>
</dbReference>
<organism evidence="1 2">
    <name type="scientific">Clavelina lepadiformis</name>
    <name type="common">Light-bulb sea squirt</name>
    <name type="synonym">Ascidia lepadiformis</name>
    <dbReference type="NCBI Taxonomy" id="159417"/>
    <lineage>
        <taxon>Eukaryota</taxon>
        <taxon>Metazoa</taxon>
        <taxon>Chordata</taxon>
        <taxon>Tunicata</taxon>
        <taxon>Ascidiacea</taxon>
        <taxon>Aplousobranchia</taxon>
        <taxon>Clavelinidae</taxon>
        <taxon>Clavelina</taxon>
    </lineage>
</organism>
<sequence>MTSFNSTQASLVTPVFASWVTIVACKLWVISCGSTKNFIWCSPGRLLLHTGDFVKTWHILQSGLLVIKGNAFRRVQFLLIDRLYLQKKMGYVRYRCLNMLSEK</sequence>
<reference evidence="1 2" key="1">
    <citation type="submission" date="2024-02" db="EMBL/GenBank/DDBJ databases">
        <authorList>
            <person name="Daric V."/>
            <person name="Darras S."/>
        </authorList>
    </citation>
    <scope>NUCLEOTIDE SEQUENCE [LARGE SCALE GENOMIC DNA]</scope>
</reference>
<keyword evidence="2" id="KW-1185">Reference proteome</keyword>
<evidence type="ECO:0000313" key="1">
    <source>
        <dbReference type="EMBL" id="CAK8690048.1"/>
    </source>
</evidence>
<evidence type="ECO:0000313" key="2">
    <source>
        <dbReference type="Proteomes" id="UP001642483"/>
    </source>
</evidence>
<gene>
    <name evidence="1" type="ORF">CVLEPA_LOCUS22694</name>
</gene>
<comment type="caution">
    <text evidence="1">The sequence shown here is derived from an EMBL/GenBank/DDBJ whole genome shotgun (WGS) entry which is preliminary data.</text>
</comment>
<proteinExistence type="predicted"/>
<dbReference type="EMBL" id="CAWYQH010000112">
    <property type="protein sequence ID" value="CAK8690048.1"/>
    <property type="molecule type" value="Genomic_DNA"/>
</dbReference>